<proteinExistence type="predicted"/>
<name>A0A1R2CMK4_9CILI</name>
<reference evidence="1 2" key="1">
    <citation type="submission" date="2016-11" db="EMBL/GenBank/DDBJ databases">
        <title>The macronuclear genome of Stentor coeruleus: a giant cell with tiny introns.</title>
        <authorList>
            <person name="Slabodnick M."/>
            <person name="Ruby J.G."/>
            <person name="Reiff S.B."/>
            <person name="Swart E.C."/>
            <person name="Gosai S."/>
            <person name="Prabakaran S."/>
            <person name="Witkowska E."/>
            <person name="Larue G.E."/>
            <person name="Fisher S."/>
            <person name="Freeman R.M."/>
            <person name="Gunawardena J."/>
            <person name="Chu W."/>
            <person name="Stover N.A."/>
            <person name="Gregory B.D."/>
            <person name="Nowacki M."/>
            <person name="Derisi J."/>
            <person name="Roy S.W."/>
            <person name="Marshall W.F."/>
            <person name="Sood P."/>
        </authorList>
    </citation>
    <scope>NUCLEOTIDE SEQUENCE [LARGE SCALE GENOMIC DNA]</scope>
    <source>
        <strain evidence="1">WM001</strain>
    </source>
</reference>
<accession>A0A1R2CMK4</accession>
<dbReference type="PANTHER" id="PTHR46984:SF1">
    <property type="entry name" value="LEUCINE-RICH REPEAT-CONTAINING PROTEIN 71"/>
    <property type="match status" value="1"/>
</dbReference>
<dbReference type="AlphaFoldDB" id="A0A1R2CMK4"/>
<organism evidence="1 2">
    <name type="scientific">Stentor coeruleus</name>
    <dbReference type="NCBI Taxonomy" id="5963"/>
    <lineage>
        <taxon>Eukaryota</taxon>
        <taxon>Sar</taxon>
        <taxon>Alveolata</taxon>
        <taxon>Ciliophora</taxon>
        <taxon>Postciliodesmatophora</taxon>
        <taxon>Heterotrichea</taxon>
        <taxon>Heterotrichida</taxon>
        <taxon>Stentoridae</taxon>
        <taxon>Stentor</taxon>
    </lineage>
</organism>
<dbReference type="InterPro" id="IPR053040">
    <property type="entry name" value="LRR-containing_protein_71"/>
</dbReference>
<dbReference type="Gene3D" id="3.80.10.10">
    <property type="entry name" value="Ribonuclease Inhibitor"/>
    <property type="match status" value="1"/>
</dbReference>
<dbReference type="InterPro" id="IPR032675">
    <property type="entry name" value="LRR_dom_sf"/>
</dbReference>
<keyword evidence="2" id="KW-1185">Reference proteome</keyword>
<sequence length="330" mass="37658">MSIMEKNIWDYNIQSHRSPTEIIESQVKLTGKLYNDLSLISQQFGSSLHPCFRDSGHTETEIPYFSAISHRFDNFSIKILCIALAGCPTRMVKFNNCELTPEQIDILVPCLNFEHVPWLQIDWNPLPDNKFADLVREGSKVQLLSLRVSNLGDDAFRLICDNLKSNKFLKTMDLYGNYVSNLAPLAEVLDANRFLINLNIGKNLITDDGLSCLVGVFGKLEFPEDKVEEYRKKEKELAKIKAQKNRGKVLEPEAPADELIQDEESKQYFLLKNKVFRHLNISFCCLTKCDNLKAILSHCLGNFKAVISFNPLPQEQVELLQKSFPNSLVI</sequence>
<dbReference type="EMBL" id="MPUH01000108">
    <property type="protein sequence ID" value="OMJ90196.1"/>
    <property type="molecule type" value="Genomic_DNA"/>
</dbReference>
<dbReference type="SUPFAM" id="SSF52047">
    <property type="entry name" value="RNI-like"/>
    <property type="match status" value="1"/>
</dbReference>
<dbReference type="PANTHER" id="PTHR46984">
    <property type="entry name" value="LEUCINE-RICH REPEAT-CONTAINING PROTEIN 71"/>
    <property type="match status" value="1"/>
</dbReference>
<evidence type="ECO:0000313" key="1">
    <source>
        <dbReference type="EMBL" id="OMJ90196.1"/>
    </source>
</evidence>
<protein>
    <submittedName>
        <fullName evidence="1">Uncharacterized protein</fullName>
    </submittedName>
</protein>
<gene>
    <name evidence="1" type="ORF">SteCoe_7490</name>
</gene>
<evidence type="ECO:0000313" key="2">
    <source>
        <dbReference type="Proteomes" id="UP000187209"/>
    </source>
</evidence>
<dbReference type="OrthoDB" id="304057at2759"/>
<comment type="caution">
    <text evidence="1">The sequence shown here is derived from an EMBL/GenBank/DDBJ whole genome shotgun (WGS) entry which is preliminary data.</text>
</comment>
<dbReference type="Proteomes" id="UP000187209">
    <property type="component" value="Unassembled WGS sequence"/>
</dbReference>